<organism evidence="2">
    <name type="scientific">uncultured Phycisphaerae bacterium</name>
    <dbReference type="NCBI Taxonomy" id="904963"/>
    <lineage>
        <taxon>Bacteria</taxon>
        <taxon>Pseudomonadati</taxon>
        <taxon>Planctomycetota</taxon>
        <taxon>Phycisphaerae</taxon>
        <taxon>environmental samples</taxon>
    </lineage>
</organism>
<reference evidence="2" key="1">
    <citation type="submission" date="2020-02" db="EMBL/GenBank/DDBJ databases">
        <authorList>
            <person name="Meier V. D."/>
        </authorList>
    </citation>
    <scope>NUCLEOTIDE SEQUENCE</scope>
    <source>
        <strain evidence="2">AVDCRST_MAG64</strain>
    </source>
</reference>
<proteinExistence type="predicted"/>
<feature type="compositionally biased region" description="Basic residues" evidence="1">
    <location>
        <begin position="23"/>
        <end position="33"/>
    </location>
</feature>
<evidence type="ECO:0000256" key="1">
    <source>
        <dbReference type="SAM" id="MobiDB-lite"/>
    </source>
</evidence>
<protein>
    <submittedName>
        <fullName evidence="2">Uncharacterized protein</fullName>
    </submittedName>
</protein>
<dbReference type="AlphaFoldDB" id="A0A6J4QG96"/>
<gene>
    <name evidence="2" type="ORF">AVDCRST_MAG64-4169</name>
</gene>
<name>A0A6J4QG96_9BACT</name>
<feature type="region of interest" description="Disordered" evidence="1">
    <location>
        <begin position="1"/>
        <end position="53"/>
    </location>
</feature>
<sequence>MREEPFLRPAGAGSFARLVPRVPPRRLRRRRSTRGYNPRPLPGPSHCASQTAAPAEPLLAGSISRSWLVEDVNAKGKVICRPDPRPRPGELGFCALTGAVPATSARPGGARARSRSIHAFYTIRDPHRGLQPARPGLGSGVEYEDRYITGRSNTWSTPAEIPVPARTGVLA</sequence>
<evidence type="ECO:0000313" key="2">
    <source>
        <dbReference type="EMBL" id="CAA9441084.1"/>
    </source>
</evidence>
<accession>A0A6J4QG96</accession>
<dbReference type="EMBL" id="CADCUQ010000968">
    <property type="protein sequence ID" value="CAA9441084.1"/>
    <property type="molecule type" value="Genomic_DNA"/>
</dbReference>